<dbReference type="OrthoDB" id="5524878at2"/>
<proteinExistence type="predicted"/>
<dbReference type="InterPro" id="IPR054695">
    <property type="entry name" value="Pierisin-like_dom"/>
</dbReference>
<feature type="compositionally biased region" description="Basic and acidic residues" evidence="1">
    <location>
        <begin position="242"/>
        <end position="255"/>
    </location>
</feature>
<reference evidence="4 5" key="1">
    <citation type="submission" date="2016-10" db="EMBL/GenBank/DDBJ databases">
        <title>The Draft Genome Sequence of Actinokineospora bangkokensis 44EHWT reveals the biosynthetic pathway of antifungal compounds Thailandins with unusual extender unit butylmalonyl-CoA.</title>
        <authorList>
            <person name="Greule A."/>
            <person name="Intra B."/>
            <person name="Flemming S."/>
            <person name="Rommel M.G."/>
            <person name="Panbangred W."/>
            <person name="Bechthold A."/>
        </authorList>
    </citation>
    <scope>NUCLEOTIDE SEQUENCE [LARGE SCALE GENOMIC DNA]</scope>
    <source>
        <strain evidence="4 5">44EHW</strain>
    </source>
</reference>
<evidence type="ECO:0000259" key="2">
    <source>
        <dbReference type="Pfam" id="PF15644"/>
    </source>
</evidence>
<protein>
    <submittedName>
        <fullName evidence="4">Uncharacterized protein</fullName>
    </submittedName>
</protein>
<feature type="domain" description="Tox-PL" evidence="2">
    <location>
        <begin position="374"/>
        <end position="476"/>
    </location>
</feature>
<gene>
    <name evidence="4" type="ORF">BJP25_18235</name>
</gene>
<dbReference type="AlphaFoldDB" id="A0A1Q9LLN8"/>
<evidence type="ECO:0000259" key="3">
    <source>
        <dbReference type="Pfam" id="PF22596"/>
    </source>
</evidence>
<dbReference type="Proteomes" id="UP000186040">
    <property type="component" value="Unassembled WGS sequence"/>
</dbReference>
<feature type="region of interest" description="Disordered" evidence="1">
    <location>
        <begin position="493"/>
        <end position="564"/>
    </location>
</feature>
<feature type="compositionally biased region" description="Basic and acidic residues" evidence="1">
    <location>
        <begin position="203"/>
        <end position="213"/>
    </location>
</feature>
<name>A0A1Q9LLN8_9PSEU</name>
<feature type="domain" description="Pierisin-like" evidence="3">
    <location>
        <begin position="47"/>
        <end position="174"/>
    </location>
</feature>
<feature type="region of interest" description="Disordered" evidence="1">
    <location>
        <begin position="175"/>
        <end position="339"/>
    </location>
</feature>
<feature type="compositionally biased region" description="Basic and acidic residues" evidence="1">
    <location>
        <begin position="493"/>
        <end position="503"/>
    </location>
</feature>
<evidence type="ECO:0000256" key="1">
    <source>
        <dbReference type="SAM" id="MobiDB-lite"/>
    </source>
</evidence>
<comment type="caution">
    <text evidence="4">The sequence shown here is derived from an EMBL/GenBank/DDBJ whole genome shotgun (WGS) entry which is preliminary data.</text>
</comment>
<dbReference type="InterPro" id="IPR028908">
    <property type="entry name" value="Tox-PL_dom"/>
</dbReference>
<sequence length="564" mass="60480">MGRHDVSGYDPGANPGRVAVHDVGADSSGVEPVYRHAPDWRDDSQTLWRGDSRTPTQIAEAGGFAPVDPHGPVDLKAHIGGQTNGYVSTSTSPTIALGFGAKSEGFVYRVKAPGGIHTDHTQQRAGLTAGTQWREKEVIFPGGVDFRHVEGWHKIWTDASGKRWLGEFEPNPHYLGGERANAPAHPEGLENPSPVEQPQVDLRPTHVREREEAAAAAASAQGPPTDSTPHHEDDDSTAPHTDTARRSDDSTREDAPSSGLHGDAAHDNAAHPDDAAPDRDAAHDGREDAAGDSADEPKREAVPADRFRGIQDTLSGHDAPADLARPGDPLTEPAVHAGTGSEPAWQEFLDKHFPGYGDINAHNADRPVEDGYRTNCVEALIAEERGRAGEPVQARPTRPEDVAAEGRLSRVRDALGGTWTSHHDLDGVTAAMRSTPEGARGAVAFRYTDADGHTTGHVVRVVHTEDGVAFADPQTGQLARLPADARDVRLLSEDYTDDTAHTEVEDDGGYGRAPQEQRDQPVEDTAGEHAAPIVDAHMHDDLAADPGHRVVRSGYEGRMREERG</sequence>
<feature type="compositionally biased region" description="Basic and acidic residues" evidence="1">
    <location>
        <begin position="263"/>
        <end position="309"/>
    </location>
</feature>
<keyword evidence="5" id="KW-1185">Reference proteome</keyword>
<feature type="compositionally biased region" description="Basic and acidic residues" evidence="1">
    <location>
        <begin position="536"/>
        <end position="548"/>
    </location>
</feature>
<organism evidence="4 5">
    <name type="scientific">Actinokineospora bangkokensis</name>
    <dbReference type="NCBI Taxonomy" id="1193682"/>
    <lineage>
        <taxon>Bacteria</taxon>
        <taxon>Bacillati</taxon>
        <taxon>Actinomycetota</taxon>
        <taxon>Actinomycetes</taxon>
        <taxon>Pseudonocardiales</taxon>
        <taxon>Pseudonocardiaceae</taxon>
        <taxon>Actinokineospora</taxon>
    </lineage>
</organism>
<accession>A0A1Q9LLN8</accession>
<evidence type="ECO:0000313" key="5">
    <source>
        <dbReference type="Proteomes" id="UP000186040"/>
    </source>
</evidence>
<feature type="compositionally biased region" description="Basic and acidic residues" evidence="1">
    <location>
        <begin position="555"/>
        <end position="564"/>
    </location>
</feature>
<dbReference type="RefSeq" id="WP_075975179.1">
    <property type="nucleotide sequence ID" value="NZ_MKQR01000013.1"/>
</dbReference>
<evidence type="ECO:0000313" key="4">
    <source>
        <dbReference type="EMBL" id="OLR92914.1"/>
    </source>
</evidence>
<dbReference type="Pfam" id="PF15644">
    <property type="entry name" value="Gln_amidase"/>
    <property type="match status" value="1"/>
</dbReference>
<dbReference type="STRING" id="1193682.BJP25_18235"/>
<dbReference type="Pfam" id="PF22596">
    <property type="entry name" value="Scabin-like"/>
    <property type="match status" value="1"/>
</dbReference>
<dbReference type="Gene3D" id="3.90.210.10">
    <property type="entry name" value="Heat-Labile Enterotoxin, subunit A"/>
    <property type="match status" value="1"/>
</dbReference>
<dbReference type="SUPFAM" id="SSF56399">
    <property type="entry name" value="ADP-ribosylation"/>
    <property type="match status" value="1"/>
</dbReference>
<dbReference type="EMBL" id="MKQR01000013">
    <property type="protein sequence ID" value="OLR92914.1"/>
    <property type="molecule type" value="Genomic_DNA"/>
</dbReference>